<dbReference type="EMBL" id="GL735054">
    <property type="protein sequence ID" value="EFX61096.1"/>
    <property type="molecule type" value="Genomic_DNA"/>
</dbReference>
<dbReference type="HOGENOM" id="CLU_1361686_0_0_1"/>
<feature type="region of interest" description="Disordered" evidence="1">
    <location>
        <begin position="205"/>
        <end position="239"/>
    </location>
</feature>
<sequence length="239" mass="26936">MSFINSLNSASRARCKSYASDGLIPVSVGPVFSLAPIRQHSINLLGRQDVKGCWALLDELFPRNFFHRLKLTAPYSGGKGKPRYNAKRLQHRPHTPKPAEFNSEHLTTEAKEKICELEEEQRYQNYLAKEAAAKAAAARDKTEVFYQLSNLARKQAEIDREKLELAHKYNDSLGSNAASSSVAVNSVLITPPITPAKRADHFRRLFGIKEPEKEQEGSVQKEKDEEEKLLEDTNSMEIV</sequence>
<evidence type="ECO:0000256" key="1">
    <source>
        <dbReference type="SAM" id="MobiDB-lite"/>
    </source>
</evidence>
<evidence type="ECO:0000313" key="2">
    <source>
        <dbReference type="EMBL" id="EFX61096.1"/>
    </source>
</evidence>
<feature type="region of interest" description="Disordered" evidence="1">
    <location>
        <begin position="77"/>
        <end position="101"/>
    </location>
</feature>
<dbReference type="KEGG" id="dpx:DAPPUDRAFT_122547"/>
<dbReference type="InParanoid" id="E9I4I3"/>
<organism evidence="2 3">
    <name type="scientific">Daphnia pulex</name>
    <name type="common">Water flea</name>
    <dbReference type="NCBI Taxonomy" id="6669"/>
    <lineage>
        <taxon>Eukaryota</taxon>
        <taxon>Metazoa</taxon>
        <taxon>Ecdysozoa</taxon>
        <taxon>Arthropoda</taxon>
        <taxon>Crustacea</taxon>
        <taxon>Branchiopoda</taxon>
        <taxon>Diplostraca</taxon>
        <taxon>Cladocera</taxon>
        <taxon>Anomopoda</taxon>
        <taxon>Daphniidae</taxon>
        <taxon>Daphnia</taxon>
    </lineage>
</organism>
<proteinExistence type="predicted"/>
<dbReference type="Proteomes" id="UP000000305">
    <property type="component" value="Unassembled WGS sequence"/>
</dbReference>
<name>E9I4I3_DAPPU</name>
<evidence type="ECO:0000313" key="3">
    <source>
        <dbReference type="Proteomes" id="UP000000305"/>
    </source>
</evidence>
<reference evidence="2 3" key="1">
    <citation type="journal article" date="2011" name="Science">
        <title>The ecoresponsive genome of Daphnia pulex.</title>
        <authorList>
            <person name="Colbourne J.K."/>
            <person name="Pfrender M.E."/>
            <person name="Gilbert D."/>
            <person name="Thomas W.K."/>
            <person name="Tucker A."/>
            <person name="Oakley T.H."/>
            <person name="Tokishita S."/>
            <person name="Aerts A."/>
            <person name="Arnold G.J."/>
            <person name="Basu M.K."/>
            <person name="Bauer D.J."/>
            <person name="Caceres C.E."/>
            <person name="Carmel L."/>
            <person name="Casola C."/>
            <person name="Choi J.H."/>
            <person name="Detter J.C."/>
            <person name="Dong Q."/>
            <person name="Dusheyko S."/>
            <person name="Eads B.D."/>
            <person name="Frohlich T."/>
            <person name="Geiler-Samerotte K.A."/>
            <person name="Gerlach D."/>
            <person name="Hatcher P."/>
            <person name="Jogdeo S."/>
            <person name="Krijgsveld J."/>
            <person name="Kriventseva E.V."/>
            <person name="Kultz D."/>
            <person name="Laforsch C."/>
            <person name="Lindquist E."/>
            <person name="Lopez J."/>
            <person name="Manak J.R."/>
            <person name="Muller J."/>
            <person name="Pangilinan J."/>
            <person name="Patwardhan R.P."/>
            <person name="Pitluck S."/>
            <person name="Pritham E.J."/>
            <person name="Rechtsteiner A."/>
            <person name="Rho M."/>
            <person name="Rogozin I.B."/>
            <person name="Sakarya O."/>
            <person name="Salamov A."/>
            <person name="Schaack S."/>
            <person name="Shapiro H."/>
            <person name="Shiga Y."/>
            <person name="Skalitzky C."/>
            <person name="Smith Z."/>
            <person name="Souvorov A."/>
            <person name="Sung W."/>
            <person name="Tang Z."/>
            <person name="Tsuchiya D."/>
            <person name="Tu H."/>
            <person name="Vos H."/>
            <person name="Wang M."/>
            <person name="Wolf Y.I."/>
            <person name="Yamagata H."/>
            <person name="Yamada T."/>
            <person name="Ye Y."/>
            <person name="Shaw J.R."/>
            <person name="Andrews J."/>
            <person name="Crease T.J."/>
            <person name="Tang H."/>
            <person name="Lucas S.M."/>
            <person name="Robertson H.M."/>
            <person name="Bork P."/>
            <person name="Koonin E.V."/>
            <person name="Zdobnov E.M."/>
            <person name="Grigoriev I.V."/>
            <person name="Lynch M."/>
            <person name="Boore J.L."/>
        </authorList>
    </citation>
    <scope>NUCLEOTIDE SEQUENCE [LARGE SCALE GENOMIC DNA]</scope>
</reference>
<dbReference type="PhylomeDB" id="E9I4I3"/>
<accession>E9I4I3</accession>
<gene>
    <name evidence="2" type="ORF">DAPPUDRAFT_122547</name>
</gene>
<feature type="compositionally biased region" description="Basic and acidic residues" evidence="1">
    <location>
        <begin position="205"/>
        <end position="223"/>
    </location>
</feature>
<protein>
    <submittedName>
        <fullName evidence="2">Uncharacterized protein</fullName>
    </submittedName>
</protein>
<dbReference type="AlphaFoldDB" id="E9I4I3"/>
<feature type="compositionally biased region" description="Basic residues" evidence="1">
    <location>
        <begin position="80"/>
        <end position="95"/>
    </location>
</feature>
<keyword evidence="3" id="KW-1185">Reference proteome</keyword>